<evidence type="ECO:0000256" key="11">
    <source>
        <dbReference type="SAM" id="Phobius"/>
    </source>
</evidence>
<keyword evidence="2 10" id="KW-0645">Protease</keyword>
<evidence type="ECO:0000256" key="2">
    <source>
        <dbReference type="ARBA" id="ARBA00022670"/>
    </source>
</evidence>
<keyword evidence="6 10" id="KW-0862">Zinc</keyword>
<accession>A0A5P2FYE6</accession>
<evidence type="ECO:0000259" key="12">
    <source>
        <dbReference type="Pfam" id="PF01435"/>
    </source>
</evidence>
<dbReference type="Pfam" id="PF01435">
    <property type="entry name" value="Peptidase_M48"/>
    <property type="match status" value="1"/>
</dbReference>
<evidence type="ECO:0000313" key="13">
    <source>
        <dbReference type="EMBL" id="QES87408.1"/>
    </source>
</evidence>
<evidence type="ECO:0000256" key="3">
    <source>
        <dbReference type="ARBA" id="ARBA00022692"/>
    </source>
</evidence>
<proteinExistence type="inferred from homology"/>
<sequence>MDSLICGLIIGTVFYLSSHAGSKDHISIKSIIGSCFALLLYVVYDFVIKPILYSIILRKRRLLYFEDYLKDNGFIYPIYQLNEKVINIYATGVLDSSKKILVGKDLLELADIDTLHGLIWHELGHLKNNHLCKVFIINSICTLLYFILWFKLGPKIYSSPCAPLFVALLGGFLGVVMVIIPEYFRKKYEIQADQFAAQNFGKNNYAGVLNKLNEMTNGGVEKGNVYYPTLKERLAAISN</sequence>
<organism evidence="13 14">
    <name type="scientific">Rhizosphaericola mali</name>
    <dbReference type="NCBI Taxonomy" id="2545455"/>
    <lineage>
        <taxon>Bacteria</taxon>
        <taxon>Pseudomonadati</taxon>
        <taxon>Bacteroidota</taxon>
        <taxon>Chitinophagia</taxon>
        <taxon>Chitinophagales</taxon>
        <taxon>Chitinophagaceae</taxon>
        <taxon>Rhizosphaericola</taxon>
    </lineage>
</organism>
<name>A0A5P2FYE6_9BACT</name>
<keyword evidence="14" id="KW-1185">Reference proteome</keyword>
<dbReference type="AlphaFoldDB" id="A0A5P2FYE6"/>
<evidence type="ECO:0000256" key="8">
    <source>
        <dbReference type="ARBA" id="ARBA00023049"/>
    </source>
</evidence>
<evidence type="ECO:0000256" key="10">
    <source>
        <dbReference type="RuleBase" id="RU003983"/>
    </source>
</evidence>
<evidence type="ECO:0000256" key="7">
    <source>
        <dbReference type="ARBA" id="ARBA00022989"/>
    </source>
</evidence>
<evidence type="ECO:0000256" key="9">
    <source>
        <dbReference type="ARBA" id="ARBA00023136"/>
    </source>
</evidence>
<keyword evidence="8 10" id="KW-0482">Metalloprotease</keyword>
<dbReference type="InterPro" id="IPR001915">
    <property type="entry name" value="Peptidase_M48"/>
</dbReference>
<feature type="transmembrane region" description="Helical" evidence="11">
    <location>
        <begin position="30"/>
        <end position="52"/>
    </location>
</feature>
<dbReference type="GO" id="GO:0004222">
    <property type="term" value="F:metalloendopeptidase activity"/>
    <property type="evidence" value="ECO:0007669"/>
    <property type="project" value="InterPro"/>
</dbReference>
<feature type="transmembrane region" description="Helical" evidence="11">
    <location>
        <begin position="131"/>
        <end position="150"/>
    </location>
</feature>
<evidence type="ECO:0000256" key="5">
    <source>
        <dbReference type="ARBA" id="ARBA00022801"/>
    </source>
</evidence>
<dbReference type="OrthoDB" id="910748at2"/>
<reference evidence="13 14" key="1">
    <citation type="submission" date="2019-09" db="EMBL/GenBank/DDBJ databases">
        <title>Complete genome sequence of Arachidicoccus sp. B3-10 isolated from apple orchard soil.</title>
        <authorList>
            <person name="Kim H.S."/>
            <person name="Han K.-I."/>
            <person name="Suh M.K."/>
            <person name="Lee K.C."/>
            <person name="Eom M.K."/>
            <person name="Kim J.-S."/>
            <person name="Kang S.W."/>
            <person name="Sin Y."/>
            <person name="Lee J.-S."/>
        </authorList>
    </citation>
    <scope>NUCLEOTIDE SEQUENCE [LARGE SCALE GENOMIC DNA]</scope>
    <source>
        <strain evidence="13 14">B3-10</strain>
    </source>
</reference>
<dbReference type="PANTHER" id="PTHR43221">
    <property type="entry name" value="PROTEASE HTPX"/>
    <property type="match status" value="1"/>
</dbReference>
<keyword evidence="4" id="KW-0479">Metal-binding</keyword>
<keyword evidence="9 11" id="KW-0472">Membrane</keyword>
<dbReference type="Proteomes" id="UP000292424">
    <property type="component" value="Chromosome"/>
</dbReference>
<keyword evidence="5 10" id="KW-0378">Hydrolase</keyword>
<comment type="cofactor">
    <cofactor evidence="10">
        <name>Zn(2+)</name>
        <dbReference type="ChEBI" id="CHEBI:29105"/>
    </cofactor>
    <text evidence="10">Binds 1 zinc ion per subunit.</text>
</comment>
<dbReference type="GO" id="GO:0046872">
    <property type="term" value="F:metal ion binding"/>
    <property type="evidence" value="ECO:0007669"/>
    <property type="project" value="UniProtKB-KW"/>
</dbReference>
<dbReference type="Gene3D" id="3.30.2010.10">
    <property type="entry name" value="Metalloproteases ('zincins'), catalytic domain"/>
    <property type="match status" value="1"/>
</dbReference>
<keyword evidence="3 11" id="KW-0812">Transmembrane</keyword>
<feature type="transmembrane region" description="Helical" evidence="11">
    <location>
        <begin position="162"/>
        <end position="180"/>
    </location>
</feature>
<dbReference type="InterPro" id="IPR050083">
    <property type="entry name" value="HtpX_protease"/>
</dbReference>
<feature type="domain" description="Peptidase M48" evidence="12">
    <location>
        <begin position="77"/>
        <end position="237"/>
    </location>
</feature>
<dbReference type="RefSeq" id="WP_131328285.1">
    <property type="nucleotide sequence ID" value="NZ_CP044016.1"/>
</dbReference>
<evidence type="ECO:0000313" key="14">
    <source>
        <dbReference type="Proteomes" id="UP000292424"/>
    </source>
</evidence>
<evidence type="ECO:0000256" key="4">
    <source>
        <dbReference type="ARBA" id="ARBA00022723"/>
    </source>
</evidence>
<dbReference type="EMBL" id="CP044016">
    <property type="protein sequence ID" value="QES87408.1"/>
    <property type="molecule type" value="Genomic_DNA"/>
</dbReference>
<gene>
    <name evidence="13" type="ORF">E0W69_001600</name>
</gene>
<dbReference type="PANTHER" id="PTHR43221:SF2">
    <property type="entry name" value="PROTEASE HTPX HOMOLOG"/>
    <property type="match status" value="1"/>
</dbReference>
<evidence type="ECO:0000256" key="6">
    <source>
        <dbReference type="ARBA" id="ARBA00022833"/>
    </source>
</evidence>
<dbReference type="KEGG" id="arac:E0W69_001600"/>
<comment type="similarity">
    <text evidence="10">Belongs to the peptidase M48 family.</text>
</comment>
<dbReference type="GO" id="GO:0006508">
    <property type="term" value="P:proteolysis"/>
    <property type="evidence" value="ECO:0007669"/>
    <property type="project" value="UniProtKB-KW"/>
</dbReference>
<protein>
    <submittedName>
        <fullName evidence="13">M48 family metalloprotease</fullName>
    </submittedName>
</protein>
<evidence type="ECO:0000256" key="1">
    <source>
        <dbReference type="ARBA" id="ARBA00022475"/>
    </source>
</evidence>
<keyword evidence="7 11" id="KW-1133">Transmembrane helix</keyword>
<keyword evidence="1" id="KW-1003">Cell membrane</keyword>